<dbReference type="InterPro" id="IPR027417">
    <property type="entry name" value="P-loop_NTPase"/>
</dbReference>
<protein>
    <submittedName>
        <fullName evidence="1">Putative kinase</fullName>
    </submittedName>
</protein>
<name>A0A543ATP8_9ACTN</name>
<dbReference type="GO" id="GO:0016301">
    <property type="term" value="F:kinase activity"/>
    <property type="evidence" value="ECO:0007669"/>
    <property type="project" value="UniProtKB-KW"/>
</dbReference>
<dbReference type="Proteomes" id="UP000317043">
    <property type="component" value="Unassembled WGS sequence"/>
</dbReference>
<dbReference type="Gene3D" id="3.40.50.300">
    <property type="entry name" value="P-loop containing nucleotide triphosphate hydrolases"/>
    <property type="match status" value="1"/>
</dbReference>
<evidence type="ECO:0000313" key="1">
    <source>
        <dbReference type="EMBL" id="TQL75941.1"/>
    </source>
</evidence>
<accession>A0A543ATP8</accession>
<dbReference type="Pfam" id="PF13671">
    <property type="entry name" value="AAA_33"/>
    <property type="match status" value="1"/>
</dbReference>
<dbReference type="EMBL" id="VFOW01000001">
    <property type="protein sequence ID" value="TQL75941.1"/>
    <property type="molecule type" value="Genomic_DNA"/>
</dbReference>
<reference evidence="1 2" key="1">
    <citation type="submission" date="2019-06" db="EMBL/GenBank/DDBJ databases">
        <title>Sequencing the genomes of 1000 actinobacteria strains.</title>
        <authorList>
            <person name="Klenk H.-P."/>
        </authorList>
    </citation>
    <scope>NUCLEOTIDE SEQUENCE [LARGE SCALE GENOMIC DNA]</scope>
    <source>
        <strain evidence="1 2">DSM 45928</strain>
    </source>
</reference>
<dbReference type="InParanoid" id="A0A543ATP8"/>
<dbReference type="AlphaFoldDB" id="A0A543ATP8"/>
<comment type="caution">
    <text evidence="1">The sequence shown here is derived from an EMBL/GenBank/DDBJ whole genome shotgun (WGS) entry which is preliminary data.</text>
</comment>
<keyword evidence="2" id="KW-1185">Reference proteome</keyword>
<dbReference type="SUPFAM" id="SSF52540">
    <property type="entry name" value="P-loop containing nucleoside triphosphate hydrolases"/>
    <property type="match status" value="1"/>
</dbReference>
<gene>
    <name evidence="1" type="ORF">FB566_1459</name>
</gene>
<keyword evidence="1" id="KW-0418">Kinase</keyword>
<organism evidence="1 2">
    <name type="scientific">Stackebrandtia endophytica</name>
    <dbReference type="NCBI Taxonomy" id="1496996"/>
    <lineage>
        <taxon>Bacteria</taxon>
        <taxon>Bacillati</taxon>
        <taxon>Actinomycetota</taxon>
        <taxon>Actinomycetes</taxon>
        <taxon>Glycomycetales</taxon>
        <taxon>Glycomycetaceae</taxon>
        <taxon>Stackebrandtia</taxon>
    </lineage>
</organism>
<sequence length="186" mass="19912">MAVQSRLILVTGAQAAGKTTIARAMARRLDRAVHIDGDVIHGFVAAGEVPFDLPPPPGAMEQLYLRYRGSLAVAREYLAAGFDAIVSDNMFGQQLTDVVDLAAALTERVHVIVLDPSESTIEEREAGRDKVGYSDSITPAMLIAAVRQETPRLGLWHDSSGESVDETARSLLDNLGAARVVTANDT</sequence>
<proteinExistence type="predicted"/>
<keyword evidence="1" id="KW-0808">Transferase</keyword>
<evidence type="ECO:0000313" key="2">
    <source>
        <dbReference type="Proteomes" id="UP000317043"/>
    </source>
</evidence>